<dbReference type="STRING" id="670307.HYPDE_34863"/>
<protein>
    <submittedName>
        <fullName evidence="2">Uncharacterized protein</fullName>
    </submittedName>
</protein>
<accession>N0B549</accession>
<proteinExistence type="predicted"/>
<dbReference type="EMBL" id="CP005587">
    <property type="protein sequence ID" value="AGK58644.1"/>
    <property type="molecule type" value="Genomic_DNA"/>
</dbReference>
<dbReference type="Proteomes" id="UP000005952">
    <property type="component" value="Chromosome"/>
</dbReference>
<organism evidence="2 3">
    <name type="scientific">Hyphomicrobium denitrificans 1NES1</name>
    <dbReference type="NCBI Taxonomy" id="670307"/>
    <lineage>
        <taxon>Bacteria</taxon>
        <taxon>Pseudomonadati</taxon>
        <taxon>Pseudomonadota</taxon>
        <taxon>Alphaproteobacteria</taxon>
        <taxon>Hyphomicrobiales</taxon>
        <taxon>Hyphomicrobiaceae</taxon>
        <taxon>Hyphomicrobium</taxon>
    </lineage>
</organism>
<feature type="region of interest" description="Disordered" evidence="1">
    <location>
        <begin position="40"/>
        <end position="71"/>
    </location>
</feature>
<evidence type="ECO:0000313" key="2">
    <source>
        <dbReference type="EMBL" id="AGK58644.1"/>
    </source>
</evidence>
<reference evidence="2 3" key="1">
    <citation type="journal article" date="2013" name="Genome Announc.">
        <title>Genome sequences for three denitrifying bacterial strains isolated from a uranium- and nitrate-contaminated subsurface environment.</title>
        <authorList>
            <person name="Venkatramanan R."/>
            <person name="Prakash O."/>
            <person name="Woyke T."/>
            <person name="Chain P."/>
            <person name="Goodwin L.A."/>
            <person name="Watson D."/>
            <person name="Brooks S."/>
            <person name="Kostka J.E."/>
            <person name="Green S.J."/>
        </authorList>
    </citation>
    <scope>NUCLEOTIDE SEQUENCE [LARGE SCALE GENOMIC DNA]</scope>
    <source>
        <strain evidence="2 3">1NES1</strain>
    </source>
</reference>
<dbReference type="KEGG" id="hdt:HYPDE_34863"/>
<dbReference type="AlphaFoldDB" id="N0B549"/>
<dbReference type="HOGENOM" id="CLU_2734582_0_0_5"/>
<keyword evidence="3" id="KW-1185">Reference proteome</keyword>
<evidence type="ECO:0000256" key="1">
    <source>
        <dbReference type="SAM" id="MobiDB-lite"/>
    </source>
</evidence>
<name>N0B549_9HYPH</name>
<sequence length="71" mass="8078">MAARIFNLGDVAKRALGQNQWGQRDELYRWPAIFFRPRRRSVPKGDRSPLPEPRYSLPPSNGSRGEAKPSA</sequence>
<gene>
    <name evidence="2" type="ORF">HYPDE_34863</name>
</gene>
<evidence type="ECO:0000313" key="3">
    <source>
        <dbReference type="Proteomes" id="UP000005952"/>
    </source>
</evidence>